<evidence type="ECO:0000313" key="2">
    <source>
        <dbReference type="Proteomes" id="UP000274033"/>
    </source>
</evidence>
<dbReference type="AlphaFoldDB" id="A0A3N9UL30"/>
<dbReference type="EMBL" id="RRCT01000001">
    <property type="protein sequence ID" value="RQW76629.1"/>
    <property type="molecule type" value="Genomic_DNA"/>
</dbReference>
<keyword evidence="2" id="KW-1185">Reference proteome</keyword>
<gene>
    <name evidence="1" type="ORF">EBB45_00745</name>
</gene>
<comment type="caution">
    <text evidence="1">The sequence shown here is derived from an EMBL/GenBank/DDBJ whole genome shotgun (WGS) entry which is preliminary data.</text>
</comment>
<dbReference type="Gene3D" id="3.10.450.390">
    <property type="entry name" value="Protein of unknown function DUF3889"/>
    <property type="match status" value="1"/>
</dbReference>
<dbReference type="Proteomes" id="UP000274033">
    <property type="component" value="Unassembled WGS sequence"/>
</dbReference>
<dbReference type="InterPro" id="IPR024987">
    <property type="entry name" value="DUF3889"/>
</dbReference>
<proteinExistence type="predicted"/>
<name>A0A3N9UL30_9BACI</name>
<evidence type="ECO:0000313" key="1">
    <source>
        <dbReference type="EMBL" id="RQW76629.1"/>
    </source>
</evidence>
<organism evidence="1 2">
    <name type="scientific">Lysinibacillus composti</name>
    <dbReference type="NCBI Taxonomy" id="720633"/>
    <lineage>
        <taxon>Bacteria</taxon>
        <taxon>Bacillati</taxon>
        <taxon>Bacillota</taxon>
        <taxon>Bacilli</taxon>
        <taxon>Bacillales</taxon>
        <taxon>Bacillaceae</taxon>
        <taxon>Lysinibacillus</taxon>
    </lineage>
</organism>
<dbReference type="OrthoDB" id="2377048at2"/>
<reference evidence="1 2" key="1">
    <citation type="journal article" date="2013" name="J. Microbiol.">
        <title>Lysinibacillus chungkukjangi sp. nov., isolated from Chungkukjang, Korean fermented soybean food.</title>
        <authorList>
            <person name="Kim S.J."/>
            <person name="Jang Y.H."/>
            <person name="Hamada M."/>
            <person name="Ahn J.H."/>
            <person name="Weon H.Y."/>
            <person name="Suzuki K."/>
            <person name="Whang K.S."/>
            <person name="Kwon S.W."/>
        </authorList>
    </citation>
    <scope>NUCLEOTIDE SEQUENCE [LARGE SCALE GENOMIC DNA]</scope>
    <source>
        <strain evidence="1 2">MCCC 1A12701</strain>
    </source>
</reference>
<accession>A0A3N9UL30</accession>
<protein>
    <submittedName>
        <fullName evidence="1">DUF3889 domain-containing protein</fullName>
    </submittedName>
</protein>
<sequence length="119" mass="13387">MSALAILGVLVYGRFTAASPNSNTESTPSQDVALPVQEQVAPAYAKWGRIAMEKVMAKYPNASVIDYLHIGREIGEKTSVEKFKLWLKEDSKEFGVFVNITFNNQTEEIININYEETQR</sequence>
<dbReference type="Pfam" id="PF13028">
    <property type="entry name" value="DUF3889"/>
    <property type="match status" value="1"/>
</dbReference>